<sequence length="330" mass="36391">MASTRSTAGTFTVLFILAVASLELVSGRPFDPFFSDSQPSTASLRNPTTPLPSIAPRGDATWFSLLRSRVSPFFSHSHEDLAAHVHQAHVRALPNDQNGLTTREKLIIGLSAGLGGLFILLSVLLAVVGYRKGWHRRRSSKRTSNDQRRTTQRSVPEDTFQRHHESMLSIGTPRPDLRVSYDSETTLCQTCPYHPGLPSPMTSYYQPVEVYRTLMQANKQTHQPIAPIAPAALSPAIHPAHYSYRPSYNPQHFQCDVHPPTPSDSEISPRTVPPQSRYVLHAPQPRRVGLPPSVRSGVGMGLALPPPPPLPSPAAAKLRPLPLRDYSETH</sequence>
<accession>A0AAF0IJU5</accession>
<feature type="chain" id="PRO_5041921023" evidence="3">
    <location>
        <begin position="28"/>
        <end position="330"/>
    </location>
</feature>
<feature type="transmembrane region" description="Helical" evidence="2">
    <location>
        <begin position="106"/>
        <end position="130"/>
    </location>
</feature>
<organism evidence="4 5">
    <name type="scientific">Emydomyces testavorans</name>
    <dbReference type="NCBI Taxonomy" id="2070801"/>
    <lineage>
        <taxon>Eukaryota</taxon>
        <taxon>Fungi</taxon>
        <taxon>Dikarya</taxon>
        <taxon>Ascomycota</taxon>
        <taxon>Pezizomycotina</taxon>
        <taxon>Eurotiomycetes</taxon>
        <taxon>Eurotiomycetidae</taxon>
        <taxon>Onygenales</taxon>
        <taxon>Nannizziopsiaceae</taxon>
        <taxon>Emydomyces</taxon>
    </lineage>
</organism>
<feature type="region of interest" description="Disordered" evidence="1">
    <location>
        <begin position="136"/>
        <end position="164"/>
    </location>
</feature>
<gene>
    <name evidence="4" type="ORF">PRK78_004701</name>
</gene>
<feature type="signal peptide" evidence="3">
    <location>
        <begin position="1"/>
        <end position="27"/>
    </location>
</feature>
<evidence type="ECO:0000256" key="2">
    <source>
        <dbReference type="SAM" id="Phobius"/>
    </source>
</evidence>
<proteinExistence type="predicted"/>
<keyword evidence="3" id="KW-0732">Signal</keyword>
<name>A0AAF0IJU5_9EURO</name>
<evidence type="ECO:0000313" key="4">
    <source>
        <dbReference type="EMBL" id="WEW59232.1"/>
    </source>
</evidence>
<evidence type="ECO:0000256" key="3">
    <source>
        <dbReference type="SAM" id="SignalP"/>
    </source>
</evidence>
<keyword evidence="2" id="KW-1133">Transmembrane helix</keyword>
<evidence type="ECO:0000313" key="5">
    <source>
        <dbReference type="Proteomes" id="UP001219355"/>
    </source>
</evidence>
<protein>
    <submittedName>
        <fullName evidence="4">Uncharacterized protein</fullName>
    </submittedName>
</protein>
<feature type="compositionally biased region" description="Low complexity" evidence="1">
    <location>
        <begin position="313"/>
        <end position="323"/>
    </location>
</feature>
<evidence type="ECO:0000256" key="1">
    <source>
        <dbReference type="SAM" id="MobiDB-lite"/>
    </source>
</evidence>
<keyword evidence="2" id="KW-0472">Membrane</keyword>
<feature type="compositionally biased region" description="Basic and acidic residues" evidence="1">
    <location>
        <begin position="143"/>
        <end position="164"/>
    </location>
</feature>
<dbReference type="EMBL" id="CP120629">
    <property type="protein sequence ID" value="WEW59232.1"/>
    <property type="molecule type" value="Genomic_DNA"/>
</dbReference>
<keyword evidence="5" id="KW-1185">Reference proteome</keyword>
<feature type="region of interest" description="Disordered" evidence="1">
    <location>
        <begin position="299"/>
        <end position="330"/>
    </location>
</feature>
<dbReference type="Proteomes" id="UP001219355">
    <property type="component" value="Chromosome 3"/>
</dbReference>
<reference evidence="4" key="1">
    <citation type="submission" date="2023-03" db="EMBL/GenBank/DDBJ databases">
        <title>Emydomyces testavorans Genome Sequence.</title>
        <authorList>
            <person name="Hoyer L."/>
        </authorList>
    </citation>
    <scope>NUCLEOTIDE SEQUENCE</scope>
    <source>
        <strain evidence="4">16-2883</strain>
    </source>
</reference>
<keyword evidence="2" id="KW-0812">Transmembrane</keyword>
<dbReference type="AlphaFoldDB" id="A0AAF0IJU5"/>